<name>A0A5N5NNC5_9ROSI</name>
<organism evidence="5 6">
    <name type="scientific">Salix brachista</name>
    <dbReference type="NCBI Taxonomy" id="2182728"/>
    <lineage>
        <taxon>Eukaryota</taxon>
        <taxon>Viridiplantae</taxon>
        <taxon>Streptophyta</taxon>
        <taxon>Embryophyta</taxon>
        <taxon>Tracheophyta</taxon>
        <taxon>Spermatophyta</taxon>
        <taxon>Magnoliopsida</taxon>
        <taxon>eudicotyledons</taxon>
        <taxon>Gunneridae</taxon>
        <taxon>Pentapetalae</taxon>
        <taxon>rosids</taxon>
        <taxon>fabids</taxon>
        <taxon>Malpighiales</taxon>
        <taxon>Salicaceae</taxon>
        <taxon>Saliceae</taxon>
        <taxon>Salix</taxon>
    </lineage>
</organism>
<evidence type="ECO:0000256" key="3">
    <source>
        <dbReference type="SAM" id="SignalP"/>
    </source>
</evidence>
<evidence type="ECO:0000256" key="2">
    <source>
        <dbReference type="ARBA" id="ARBA00023157"/>
    </source>
</evidence>
<dbReference type="AlphaFoldDB" id="A0A5N5NNC5"/>
<feature type="domain" description="Bifunctional inhibitor/plant lipid transfer protein/seed storage helical" evidence="4">
    <location>
        <begin position="32"/>
        <end position="111"/>
    </location>
</feature>
<evidence type="ECO:0000313" key="6">
    <source>
        <dbReference type="Proteomes" id="UP000326939"/>
    </source>
</evidence>
<keyword evidence="6" id="KW-1185">Reference proteome</keyword>
<dbReference type="InterPro" id="IPR016140">
    <property type="entry name" value="Bifunc_inhib/LTP/seed_store"/>
</dbReference>
<proteinExistence type="inferred from homology"/>
<dbReference type="InterPro" id="IPR000528">
    <property type="entry name" value="Plant_nsLTP"/>
</dbReference>
<accession>A0A5N5NNC5</accession>
<dbReference type="GO" id="GO:0006869">
    <property type="term" value="P:lipid transport"/>
    <property type="evidence" value="ECO:0007669"/>
    <property type="project" value="InterPro"/>
</dbReference>
<dbReference type="GO" id="GO:0008289">
    <property type="term" value="F:lipid binding"/>
    <property type="evidence" value="ECO:0007669"/>
    <property type="project" value="InterPro"/>
</dbReference>
<evidence type="ECO:0000259" key="4">
    <source>
        <dbReference type="Pfam" id="PF00234"/>
    </source>
</evidence>
<keyword evidence="2" id="KW-1015">Disulfide bond</keyword>
<comment type="caution">
    <text evidence="5">The sequence shown here is derived from an EMBL/GenBank/DDBJ whole genome shotgun (WGS) entry which is preliminary data.</text>
</comment>
<sequence>MAAICRSLVLALMVSRFTGIMASDDDPYDAICSPIWGYFPDCAEYLGGLTHHLPEKCCHSIRKLNEIAKKTKKGPKVVCFCIEAYMVPQDFHLKPSRIKKLPKKCHTDILFPISETMNCSSDRDTKLAELPTHRMIKKFKALEEDGIPLVIILLLHAHRERLTDVSQEFTGVMSLLYFKESNSASVLSTSMASSTTHKRDANTATLISSASLVRASKVVSLPKVADMPFFSIVFKFLKDFVISGFKESLHRWDISSNFRVVPANPTCTHYIQSRHSKSTPSMLALLSCVAFYISSRLSTLIARVQVLYCQSGNPNKLAYVPVNPRQESSSHQNTFDFEIEYCEIQRLSQNGVLFQRQFE</sequence>
<dbReference type="Proteomes" id="UP000326939">
    <property type="component" value="Chromosome 2"/>
</dbReference>
<dbReference type="EMBL" id="VDCV01000002">
    <property type="protein sequence ID" value="KAB5568061.1"/>
    <property type="molecule type" value="Genomic_DNA"/>
</dbReference>
<dbReference type="InterPro" id="IPR036312">
    <property type="entry name" value="Bifun_inhib/LTP/seed_sf"/>
</dbReference>
<reference evidence="6" key="1">
    <citation type="journal article" date="2019" name="Gigascience">
        <title>De novo genome assembly of the endangered Acer yangbiense, a plant species with extremely small populations endemic to Yunnan Province, China.</title>
        <authorList>
            <person name="Yang J."/>
            <person name="Wariss H.M."/>
            <person name="Tao L."/>
            <person name="Zhang R."/>
            <person name="Yun Q."/>
            <person name="Hollingsworth P."/>
            <person name="Dao Z."/>
            <person name="Luo G."/>
            <person name="Guo H."/>
            <person name="Ma Y."/>
            <person name="Sun W."/>
        </authorList>
    </citation>
    <scope>NUCLEOTIDE SEQUENCE [LARGE SCALE GENOMIC DNA]</scope>
    <source>
        <strain evidence="6">cv. br00</strain>
    </source>
</reference>
<dbReference type="PANTHER" id="PTHR33076">
    <property type="entry name" value="NON-SPECIFIC LIPID-TRANSFER PROTEIN 2-RELATED"/>
    <property type="match status" value="1"/>
</dbReference>
<comment type="similarity">
    <text evidence="1">Belongs to the plant LTP family.</text>
</comment>
<keyword evidence="3" id="KW-0732">Signal</keyword>
<evidence type="ECO:0000313" key="5">
    <source>
        <dbReference type="EMBL" id="KAB5568061.1"/>
    </source>
</evidence>
<dbReference type="Pfam" id="PF00234">
    <property type="entry name" value="Tryp_alpha_amyl"/>
    <property type="match status" value="1"/>
</dbReference>
<gene>
    <name evidence="5" type="ORF">DKX38_001854</name>
</gene>
<evidence type="ECO:0000256" key="1">
    <source>
        <dbReference type="ARBA" id="ARBA00009748"/>
    </source>
</evidence>
<protein>
    <recommendedName>
        <fullName evidence="4">Bifunctional inhibitor/plant lipid transfer protein/seed storage helical domain-containing protein</fullName>
    </recommendedName>
</protein>
<feature type="signal peptide" evidence="3">
    <location>
        <begin position="1"/>
        <end position="22"/>
    </location>
</feature>
<dbReference type="Gene3D" id="1.10.110.10">
    <property type="entry name" value="Plant lipid-transfer and hydrophobic proteins"/>
    <property type="match status" value="1"/>
</dbReference>
<dbReference type="SUPFAM" id="SSF47699">
    <property type="entry name" value="Bifunctional inhibitor/lipid-transfer protein/seed storage 2S albumin"/>
    <property type="match status" value="1"/>
</dbReference>
<feature type="chain" id="PRO_5024437093" description="Bifunctional inhibitor/plant lipid transfer protein/seed storage helical domain-containing protein" evidence="3">
    <location>
        <begin position="23"/>
        <end position="359"/>
    </location>
</feature>